<feature type="domain" description="HTH araC/xylS-type" evidence="4">
    <location>
        <begin position="15"/>
        <end position="113"/>
    </location>
</feature>
<dbReference type="PROSITE" id="PS01124">
    <property type="entry name" value="HTH_ARAC_FAMILY_2"/>
    <property type="match status" value="1"/>
</dbReference>
<reference evidence="5 6" key="1">
    <citation type="submission" date="2019-06" db="EMBL/GenBank/DDBJ databases">
        <title>Sorghum-associated microbial communities from plants grown in Nebraska, USA.</title>
        <authorList>
            <person name="Schachtman D."/>
        </authorList>
    </citation>
    <scope>NUCLEOTIDE SEQUENCE [LARGE SCALE GENOMIC DNA]</scope>
    <source>
        <strain evidence="5 6">1225</strain>
    </source>
</reference>
<dbReference type="Gene3D" id="1.10.10.60">
    <property type="entry name" value="Homeodomain-like"/>
    <property type="match status" value="2"/>
</dbReference>
<dbReference type="InterPro" id="IPR018060">
    <property type="entry name" value="HTH_AraC"/>
</dbReference>
<proteinExistence type="predicted"/>
<comment type="caution">
    <text evidence="5">The sequence shown here is derived from an EMBL/GenBank/DDBJ whole genome shotgun (WGS) entry which is preliminary data.</text>
</comment>
<evidence type="ECO:0000313" key="5">
    <source>
        <dbReference type="EMBL" id="TWF58846.1"/>
    </source>
</evidence>
<dbReference type="InterPro" id="IPR020449">
    <property type="entry name" value="Tscrpt_reg_AraC-type_HTH"/>
</dbReference>
<keyword evidence="3" id="KW-0804">Transcription</keyword>
<gene>
    <name evidence="5" type="ORF">FHW37_101650</name>
</gene>
<dbReference type="GO" id="GO:0043565">
    <property type="term" value="F:sequence-specific DNA binding"/>
    <property type="evidence" value="ECO:0007669"/>
    <property type="project" value="InterPro"/>
</dbReference>
<dbReference type="PRINTS" id="PR00032">
    <property type="entry name" value="HTHARAC"/>
</dbReference>
<dbReference type="PANTHER" id="PTHR46796">
    <property type="entry name" value="HTH-TYPE TRANSCRIPTIONAL ACTIVATOR RHAS-RELATED"/>
    <property type="match status" value="1"/>
</dbReference>
<evidence type="ECO:0000256" key="1">
    <source>
        <dbReference type="ARBA" id="ARBA00023015"/>
    </source>
</evidence>
<dbReference type="Proteomes" id="UP000320653">
    <property type="component" value="Unassembled WGS sequence"/>
</dbReference>
<protein>
    <submittedName>
        <fullName evidence="5">AraC-like DNA-binding protein</fullName>
    </submittedName>
</protein>
<dbReference type="SUPFAM" id="SSF46689">
    <property type="entry name" value="Homeodomain-like"/>
    <property type="match status" value="2"/>
</dbReference>
<keyword evidence="2 5" id="KW-0238">DNA-binding</keyword>
<organism evidence="5 6">
    <name type="scientific">Neorhizobium alkalisoli</name>
    <dbReference type="NCBI Taxonomy" id="528178"/>
    <lineage>
        <taxon>Bacteria</taxon>
        <taxon>Pseudomonadati</taxon>
        <taxon>Pseudomonadota</taxon>
        <taxon>Alphaproteobacteria</taxon>
        <taxon>Hyphomicrobiales</taxon>
        <taxon>Rhizobiaceae</taxon>
        <taxon>Rhizobium/Agrobacterium group</taxon>
        <taxon>Neorhizobium</taxon>
    </lineage>
</organism>
<evidence type="ECO:0000256" key="2">
    <source>
        <dbReference type="ARBA" id="ARBA00023125"/>
    </source>
</evidence>
<evidence type="ECO:0000313" key="6">
    <source>
        <dbReference type="Proteomes" id="UP000320653"/>
    </source>
</evidence>
<dbReference type="InterPro" id="IPR009057">
    <property type="entry name" value="Homeodomain-like_sf"/>
</dbReference>
<keyword evidence="1" id="KW-0805">Transcription regulation</keyword>
<keyword evidence="6" id="KW-1185">Reference proteome</keyword>
<name>A0A561R8B0_9HYPH</name>
<dbReference type="PROSITE" id="PS00041">
    <property type="entry name" value="HTH_ARAC_FAMILY_1"/>
    <property type="match status" value="1"/>
</dbReference>
<dbReference type="SMART" id="SM00342">
    <property type="entry name" value="HTH_ARAC"/>
    <property type="match status" value="1"/>
</dbReference>
<dbReference type="GO" id="GO:0003700">
    <property type="term" value="F:DNA-binding transcription factor activity"/>
    <property type="evidence" value="ECO:0007669"/>
    <property type="project" value="InterPro"/>
</dbReference>
<dbReference type="InterPro" id="IPR018062">
    <property type="entry name" value="HTH_AraC-typ_CS"/>
</dbReference>
<dbReference type="InterPro" id="IPR050204">
    <property type="entry name" value="AraC_XylS_family_regulators"/>
</dbReference>
<dbReference type="PANTHER" id="PTHR46796:SF14">
    <property type="entry name" value="TRANSCRIPTIONAL REGULATORY PROTEIN"/>
    <property type="match status" value="1"/>
</dbReference>
<dbReference type="OrthoDB" id="9806208at2"/>
<dbReference type="Pfam" id="PF12833">
    <property type="entry name" value="HTH_18"/>
    <property type="match status" value="1"/>
</dbReference>
<sequence length="134" mass="14827">MSNITRGGLAPLRLSRAVTLLEDSLTNRMTLLQVAGECGLSLSYFARAFKASTGLSPYQWLAQHRIDKAIQALESSMLPLSEIATLCGFADQAHFARAFRKAKGVTPSAWRRDARADEADESMIDLDRRPWKTA</sequence>
<evidence type="ECO:0000256" key="3">
    <source>
        <dbReference type="ARBA" id="ARBA00023163"/>
    </source>
</evidence>
<dbReference type="AlphaFoldDB" id="A0A561R8B0"/>
<evidence type="ECO:0000259" key="4">
    <source>
        <dbReference type="PROSITE" id="PS01124"/>
    </source>
</evidence>
<dbReference type="EMBL" id="VIWP01000001">
    <property type="protein sequence ID" value="TWF58846.1"/>
    <property type="molecule type" value="Genomic_DNA"/>
</dbReference>
<dbReference type="RefSeq" id="WP_145632389.1">
    <property type="nucleotide sequence ID" value="NZ_VIWP01000001.1"/>
</dbReference>
<accession>A0A561R8B0</accession>